<evidence type="ECO:0000256" key="1">
    <source>
        <dbReference type="SAM" id="Phobius"/>
    </source>
</evidence>
<dbReference type="EMBL" id="CP022540">
    <property type="protein sequence ID" value="ASP19675.1"/>
    <property type="molecule type" value="Genomic_DNA"/>
</dbReference>
<gene>
    <name evidence="2" type="ORF">ANTHELSMS3_00959</name>
</gene>
<feature type="transmembrane region" description="Helical" evidence="1">
    <location>
        <begin position="50"/>
        <end position="70"/>
    </location>
</feature>
<feature type="transmembrane region" description="Helical" evidence="1">
    <location>
        <begin position="82"/>
        <end position="103"/>
    </location>
</feature>
<feature type="transmembrane region" description="Helical" evidence="1">
    <location>
        <begin position="109"/>
        <end position="131"/>
    </location>
</feature>
<evidence type="ECO:0000313" key="3">
    <source>
        <dbReference type="Proteomes" id="UP000203589"/>
    </source>
</evidence>
<dbReference type="Pfam" id="PF08570">
    <property type="entry name" value="DUF1761"/>
    <property type="match status" value="1"/>
</dbReference>
<dbReference type="AlphaFoldDB" id="A0A222E0D3"/>
<evidence type="ECO:0000313" key="2">
    <source>
        <dbReference type="EMBL" id="ASP19675.1"/>
    </source>
</evidence>
<proteinExistence type="predicted"/>
<dbReference type="KEGG" id="aht:ANTHELSMS3_00959"/>
<sequence length="132" mass="13678">MLEIVNVLVAALVAFGLGAVWYMALANPWKAASGVKCDADGNPEGGQSPMLFGFTFVMQLVVAGMMRHVFASSGIDSVGSGLLSGAGIGLFFIAPWVAINNAYGMRPPMLTIIDGGYAVLACAMMGVVLTLF</sequence>
<keyword evidence="1" id="KW-1133">Transmembrane helix</keyword>
<accession>A0A222E0D3</accession>
<reference evidence="2 3" key="1">
    <citation type="submission" date="2017-07" db="EMBL/GenBank/DDBJ databases">
        <title>Genome Sequence of Antarctobacter heliothermus Strain SMS3 Isolated from a culture of the Diatom Skeletonema marinoi.</title>
        <authorList>
            <person name="Topel M."/>
            <person name="Pinder M.I.M."/>
            <person name="Johansson O.N."/>
            <person name="Kourtchenko O."/>
            <person name="Godhe A."/>
            <person name="Clarke A.K."/>
        </authorList>
    </citation>
    <scope>NUCLEOTIDE SEQUENCE [LARGE SCALE GENOMIC DNA]</scope>
    <source>
        <strain evidence="2 3">SMS3</strain>
    </source>
</reference>
<keyword evidence="1" id="KW-0472">Membrane</keyword>
<evidence type="ECO:0008006" key="4">
    <source>
        <dbReference type="Google" id="ProtNLM"/>
    </source>
</evidence>
<keyword evidence="3" id="KW-1185">Reference proteome</keyword>
<dbReference type="InterPro" id="IPR013879">
    <property type="entry name" value="DUF1761"/>
</dbReference>
<name>A0A222E0D3_9RHOB</name>
<organism evidence="2 3">
    <name type="scientific">Antarctobacter heliothermus</name>
    <dbReference type="NCBI Taxonomy" id="74033"/>
    <lineage>
        <taxon>Bacteria</taxon>
        <taxon>Pseudomonadati</taxon>
        <taxon>Pseudomonadota</taxon>
        <taxon>Alphaproteobacteria</taxon>
        <taxon>Rhodobacterales</taxon>
        <taxon>Roseobacteraceae</taxon>
        <taxon>Antarctobacter</taxon>
    </lineage>
</organism>
<keyword evidence="1" id="KW-0812">Transmembrane</keyword>
<protein>
    <recommendedName>
        <fullName evidence="4">DUF1761 domain-containing protein</fullName>
    </recommendedName>
</protein>
<dbReference type="Proteomes" id="UP000203589">
    <property type="component" value="Chromosome"/>
</dbReference>